<proteinExistence type="predicted"/>
<organism evidence="2 3">
    <name type="scientific">Leucothrix pacifica</name>
    <dbReference type="NCBI Taxonomy" id="1247513"/>
    <lineage>
        <taxon>Bacteria</taxon>
        <taxon>Pseudomonadati</taxon>
        <taxon>Pseudomonadota</taxon>
        <taxon>Gammaproteobacteria</taxon>
        <taxon>Thiotrichales</taxon>
        <taxon>Thiotrichaceae</taxon>
        <taxon>Leucothrix</taxon>
    </lineage>
</organism>
<dbReference type="InterPro" id="IPR001387">
    <property type="entry name" value="Cro/C1-type_HTH"/>
</dbReference>
<name>A0A317CMI6_9GAMM</name>
<dbReference type="EMBL" id="QGKM01000008">
    <property type="protein sequence ID" value="PWQ99746.1"/>
    <property type="molecule type" value="Genomic_DNA"/>
</dbReference>
<dbReference type="PANTHER" id="PTHR35010:SF4">
    <property type="entry name" value="BLL5781 PROTEIN"/>
    <property type="match status" value="1"/>
</dbReference>
<dbReference type="PANTHER" id="PTHR35010">
    <property type="entry name" value="BLL4672 PROTEIN-RELATED"/>
    <property type="match status" value="1"/>
</dbReference>
<sequence>MHPVQCYLCRNIKGCLMTTFSTQLRSFRKAKGFSQLSLAMEAGMSSKHVSFIENERSKPSKEAVLRLAEALDLPLRTRNELLSLAGFAEHYSRTPLDQRNMDRVSKTLQIILDKHEPYPAIVLDWHWNIILQSDGFQRLFDICKAACPHFPDTQNIAEMIFDPNAVKPFIGNWQEIANTTLLRLQHEQQAAPGRHDNLLKSLARHPDFPSDPQPIDLNIRTEPFVYLDFQLGGQSLKFLTTLTSFGTPTDITAAEILIEQYYPADDFTQTFLEMNS</sequence>
<gene>
    <name evidence="2" type="ORF">DKW60_04525</name>
</gene>
<dbReference type="Proteomes" id="UP000245539">
    <property type="component" value="Unassembled WGS sequence"/>
</dbReference>
<protein>
    <submittedName>
        <fullName evidence="2">Transcriptional regulator</fullName>
    </submittedName>
</protein>
<dbReference type="AlphaFoldDB" id="A0A317CMI6"/>
<dbReference type="SUPFAM" id="SSF47413">
    <property type="entry name" value="lambda repressor-like DNA-binding domains"/>
    <property type="match status" value="1"/>
</dbReference>
<dbReference type="CDD" id="cd00093">
    <property type="entry name" value="HTH_XRE"/>
    <property type="match status" value="1"/>
</dbReference>
<feature type="domain" description="HTH cro/C1-type" evidence="1">
    <location>
        <begin position="24"/>
        <end position="78"/>
    </location>
</feature>
<evidence type="ECO:0000313" key="2">
    <source>
        <dbReference type="EMBL" id="PWQ99746.1"/>
    </source>
</evidence>
<evidence type="ECO:0000259" key="1">
    <source>
        <dbReference type="PROSITE" id="PS50943"/>
    </source>
</evidence>
<dbReference type="GO" id="GO:0003677">
    <property type="term" value="F:DNA binding"/>
    <property type="evidence" value="ECO:0007669"/>
    <property type="project" value="InterPro"/>
</dbReference>
<dbReference type="Pfam" id="PF17765">
    <property type="entry name" value="MLTR_LBD"/>
    <property type="match status" value="1"/>
</dbReference>
<evidence type="ECO:0000313" key="3">
    <source>
        <dbReference type="Proteomes" id="UP000245539"/>
    </source>
</evidence>
<dbReference type="Gene3D" id="1.10.260.40">
    <property type="entry name" value="lambda repressor-like DNA-binding domains"/>
    <property type="match status" value="1"/>
</dbReference>
<comment type="caution">
    <text evidence="2">The sequence shown here is derived from an EMBL/GenBank/DDBJ whole genome shotgun (WGS) entry which is preliminary data.</text>
</comment>
<keyword evidence="3" id="KW-1185">Reference proteome</keyword>
<reference evidence="2 3" key="1">
    <citation type="submission" date="2018-05" db="EMBL/GenBank/DDBJ databases">
        <title>Leucothrix arctica sp. nov., isolated from Arctic seawater.</title>
        <authorList>
            <person name="Choi A."/>
            <person name="Baek K."/>
        </authorList>
    </citation>
    <scope>NUCLEOTIDE SEQUENCE [LARGE SCALE GENOMIC DNA]</scope>
    <source>
        <strain evidence="2 3">JCM 18388</strain>
    </source>
</reference>
<dbReference type="InterPro" id="IPR041413">
    <property type="entry name" value="MLTR_LBD"/>
</dbReference>
<dbReference type="PROSITE" id="PS50943">
    <property type="entry name" value="HTH_CROC1"/>
    <property type="match status" value="1"/>
</dbReference>
<dbReference type="Gene3D" id="3.30.450.180">
    <property type="match status" value="1"/>
</dbReference>
<accession>A0A317CMI6</accession>
<dbReference type="SMART" id="SM00530">
    <property type="entry name" value="HTH_XRE"/>
    <property type="match status" value="1"/>
</dbReference>
<dbReference type="OrthoDB" id="5346389at2"/>
<dbReference type="Pfam" id="PF01381">
    <property type="entry name" value="HTH_3"/>
    <property type="match status" value="1"/>
</dbReference>
<dbReference type="InterPro" id="IPR010982">
    <property type="entry name" value="Lambda_DNA-bd_dom_sf"/>
</dbReference>